<dbReference type="GO" id="GO:0005886">
    <property type="term" value="C:plasma membrane"/>
    <property type="evidence" value="ECO:0007669"/>
    <property type="project" value="UniProtKB-SubCell"/>
</dbReference>
<dbReference type="AlphaFoldDB" id="A0A380HMR5"/>
<sequence length="118" mass="13087">MKFGILLIRLMLGIVFIVHGGQKVLGGFSEPMAMMDGLGFPAFFGIVLGLFELIGGILLFFGILTNYIASGFIIIMLGALFTVHLKEGYMASEFVLTLLVMSISMIVSYNWKKFVQFY</sequence>
<keyword evidence="4 7" id="KW-0812">Transmembrane</keyword>
<keyword evidence="6 7" id="KW-0472">Membrane</keyword>
<feature type="transmembrane region" description="Helical" evidence="7">
    <location>
        <begin position="38"/>
        <end position="61"/>
    </location>
</feature>
<dbReference type="PANTHER" id="PTHR33452:SF1">
    <property type="entry name" value="INNER MEMBRANE PROTEIN YPHA-RELATED"/>
    <property type="match status" value="1"/>
</dbReference>
<dbReference type="InterPro" id="IPR051907">
    <property type="entry name" value="DoxX-like_oxidoreductase"/>
</dbReference>
<feature type="transmembrane region" description="Helical" evidence="7">
    <location>
        <begin position="6"/>
        <end position="26"/>
    </location>
</feature>
<feature type="transmembrane region" description="Helical" evidence="7">
    <location>
        <begin position="67"/>
        <end position="85"/>
    </location>
</feature>
<dbReference type="RefSeq" id="WP_041079660.1">
    <property type="nucleotide sequence ID" value="NZ_CAXOKG010000003.1"/>
</dbReference>
<name>A0A380HMR5_STASA</name>
<evidence type="ECO:0000313" key="9">
    <source>
        <dbReference type="Proteomes" id="UP000254707"/>
    </source>
</evidence>
<dbReference type="Pfam" id="PF07681">
    <property type="entry name" value="DoxX"/>
    <property type="match status" value="1"/>
</dbReference>
<proteinExistence type="inferred from homology"/>
<comment type="similarity">
    <text evidence="2">Belongs to the DoxX family.</text>
</comment>
<evidence type="ECO:0000256" key="7">
    <source>
        <dbReference type="SAM" id="Phobius"/>
    </source>
</evidence>
<comment type="subcellular location">
    <subcellularLocation>
        <location evidence="1">Cell membrane</location>
        <topology evidence="1">Multi-pass membrane protein</topology>
    </subcellularLocation>
</comment>
<evidence type="ECO:0000256" key="6">
    <source>
        <dbReference type="ARBA" id="ARBA00023136"/>
    </source>
</evidence>
<accession>A0A380HMR5</accession>
<evidence type="ECO:0000256" key="4">
    <source>
        <dbReference type="ARBA" id="ARBA00022692"/>
    </source>
</evidence>
<organism evidence="8 9">
    <name type="scientific">Staphylococcus saprophyticus</name>
    <dbReference type="NCBI Taxonomy" id="29385"/>
    <lineage>
        <taxon>Bacteria</taxon>
        <taxon>Bacillati</taxon>
        <taxon>Bacillota</taxon>
        <taxon>Bacilli</taxon>
        <taxon>Bacillales</taxon>
        <taxon>Staphylococcaceae</taxon>
        <taxon>Staphylococcus</taxon>
    </lineage>
</organism>
<keyword evidence="5 7" id="KW-1133">Transmembrane helix</keyword>
<reference evidence="8 9" key="1">
    <citation type="submission" date="2018-06" db="EMBL/GenBank/DDBJ databases">
        <authorList>
            <consortium name="Pathogen Informatics"/>
            <person name="Doyle S."/>
        </authorList>
    </citation>
    <scope>NUCLEOTIDE SEQUENCE [LARGE SCALE GENOMIC DNA]</scope>
    <source>
        <strain evidence="8 9">NCTC7688</strain>
    </source>
</reference>
<evidence type="ECO:0000256" key="5">
    <source>
        <dbReference type="ARBA" id="ARBA00022989"/>
    </source>
</evidence>
<evidence type="ECO:0000256" key="2">
    <source>
        <dbReference type="ARBA" id="ARBA00006679"/>
    </source>
</evidence>
<dbReference type="PANTHER" id="PTHR33452">
    <property type="entry name" value="OXIDOREDUCTASE CATD-RELATED"/>
    <property type="match status" value="1"/>
</dbReference>
<evidence type="ECO:0000256" key="3">
    <source>
        <dbReference type="ARBA" id="ARBA00022475"/>
    </source>
</evidence>
<protein>
    <submittedName>
        <fullName evidence="8">DoxX family protein</fullName>
    </submittedName>
</protein>
<dbReference type="InterPro" id="IPR032808">
    <property type="entry name" value="DoxX"/>
</dbReference>
<keyword evidence="3" id="KW-1003">Cell membrane</keyword>
<gene>
    <name evidence="8" type="ORF">NCTC7688_02162</name>
</gene>
<evidence type="ECO:0000313" key="8">
    <source>
        <dbReference type="EMBL" id="SUM83662.1"/>
    </source>
</evidence>
<feature type="transmembrane region" description="Helical" evidence="7">
    <location>
        <begin position="94"/>
        <end position="111"/>
    </location>
</feature>
<dbReference type="EMBL" id="UHED01000001">
    <property type="protein sequence ID" value="SUM83662.1"/>
    <property type="molecule type" value="Genomic_DNA"/>
</dbReference>
<dbReference type="Proteomes" id="UP000254707">
    <property type="component" value="Unassembled WGS sequence"/>
</dbReference>
<evidence type="ECO:0000256" key="1">
    <source>
        <dbReference type="ARBA" id="ARBA00004651"/>
    </source>
</evidence>